<gene>
    <name evidence="1" type="ORF">C1280_30315</name>
</gene>
<dbReference type="OrthoDB" id="9966373at2"/>
<proteinExistence type="predicted"/>
<dbReference type="RefSeq" id="WP_010048083.1">
    <property type="nucleotide sequence ID" value="NZ_CP025958.1"/>
</dbReference>
<dbReference type="Proteomes" id="UP000245802">
    <property type="component" value="Chromosome"/>
</dbReference>
<sequence length="323" mass="35723">MTNSSEESWTTATNPRHLLRLSRVQPNGGRKYLLLTCAAVRHMVPGPRTDLGERVLAALEQFAFRPPANSEETHLWREVVRAHAPEIPDPLPFDWSFGVDSAWARLFAHRLSAMAQVHTEEVKRVFDIGAASVRSGARQEAYQEAQVLAARITLGSPAAPVGWFAQMLRQVNLPDAKSRLDGVRFREEIIARLPEGKRERVGTEWPSGAGGFSPWQRGLTYLTADREALRSAEADRSACELIREVFGNPFSPPRIDPAWLDWNHGAVPSIANQIATTGDFSALPILADALEEAGCQDEHLLAHCRGPHLHIPGCWALDAVTGW</sequence>
<evidence type="ECO:0000313" key="1">
    <source>
        <dbReference type="EMBL" id="AWM40863.1"/>
    </source>
</evidence>
<dbReference type="EMBL" id="CP025958">
    <property type="protein sequence ID" value="AWM40863.1"/>
    <property type="molecule type" value="Genomic_DNA"/>
</dbReference>
<dbReference type="AlphaFoldDB" id="A0A2Z3H4D2"/>
<dbReference type="KEGG" id="gog:C1280_30315"/>
<evidence type="ECO:0000313" key="2">
    <source>
        <dbReference type="Proteomes" id="UP000245802"/>
    </source>
</evidence>
<reference evidence="1 2" key="1">
    <citation type="submission" date="2018-01" db="EMBL/GenBank/DDBJ databases">
        <title>G. obscuriglobus.</title>
        <authorList>
            <person name="Franke J."/>
            <person name="Blomberg W."/>
            <person name="Selmecki A."/>
        </authorList>
    </citation>
    <scope>NUCLEOTIDE SEQUENCE [LARGE SCALE GENOMIC DNA]</scope>
    <source>
        <strain evidence="1 2">DSM 5831</strain>
    </source>
</reference>
<name>A0A2Z3H4D2_9BACT</name>
<organism evidence="1 2">
    <name type="scientific">Gemmata obscuriglobus</name>
    <dbReference type="NCBI Taxonomy" id="114"/>
    <lineage>
        <taxon>Bacteria</taxon>
        <taxon>Pseudomonadati</taxon>
        <taxon>Planctomycetota</taxon>
        <taxon>Planctomycetia</taxon>
        <taxon>Gemmatales</taxon>
        <taxon>Gemmataceae</taxon>
        <taxon>Gemmata</taxon>
    </lineage>
</organism>
<protein>
    <submittedName>
        <fullName evidence="1">Uncharacterized protein</fullName>
    </submittedName>
</protein>
<accession>A0A2Z3H4D2</accession>
<keyword evidence="2" id="KW-1185">Reference proteome</keyword>